<evidence type="ECO:0000313" key="4">
    <source>
        <dbReference type="Proteomes" id="UP001206128"/>
    </source>
</evidence>
<evidence type="ECO:0000256" key="1">
    <source>
        <dbReference type="ARBA" id="ARBA00023002"/>
    </source>
</evidence>
<dbReference type="NCBIfam" id="TIGR03564">
    <property type="entry name" value="F420_MSMEG_4879"/>
    <property type="match status" value="1"/>
</dbReference>
<dbReference type="AlphaFoldDB" id="A0AAE3GFZ4"/>
<protein>
    <submittedName>
        <fullName evidence="3">F420-dependent oxidoreductase, MSMEG_4879 family</fullName>
    </submittedName>
</protein>
<feature type="domain" description="Luciferase-like" evidence="2">
    <location>
        <begin position="3"/>
        <end position="287"/>
    </location>
</feature>
<reference evidence="3" key="1">
    <citation type="submission" date="2022-06" db="EMBL/GenBank/DDBJ databases">
        <title>Genomic Encyclopedia of Archaeal and Bacterial Type Strains, Phase II (KMG-II): from individual species to whole genera.</title>
        <authorList>
            <person name="Goeker M."/>
        </authorList>
    </citation>
    <scope>NUCLEOTIDE SEQUENCE</scope>
    <source>
        <strain evidence="3">DSM 43935</strain>
    </source>
</reference>
<gene>
    <name evidence="3" type="ORF">LX83_002306</name>
</gene>
<dbReference type="InterPro" id="IPR050564">
    <property type="entry name" value="F420-G6PD/mer"/>
</dbReference>
<dbReference type="RefSeq" id="WP_253770287.1">
    <property type="nucleotide sequence ID" value="NZ_JAMTCK010000005.1"/>
</dbReference>
<dbReference type="GO" id="GO:0016705">
    <property type="term" value="F:oxidoreductase activity, acting on paired donors, with incorporation or reduction of molecular oxygen"/>
    <property type="evidence" value="ECO:0007669"/>
    <property type="project" value="InterPro"/>
</dbReference>
<dbReference type="Proteomes" id="UP001206128">
    <property type="component" value="Unassembled WGS sequence"/>
</dbReference>
<dbReference type="EMBL" id="JAMTCK010000005">
    <property type="protein sequence ID" value="MCP2165448.1"/>
    <property type="molecule type" value="Genomic_DNA"/>
</dbReference>
<dbReference type="CDD" id="cd01097">
    <property type="entry name" value="Tetrahydromethanopterin_reductase"/>
    <property type="match status" value="1"/>
</dbReference>
<dbReference type="InterPro" id="IPR036661">
    <property type="entry name" value="Luciferase-like_sf"/>
</dbReference>
<sequence length="303" mass="30983">MRHGLWITDPGLSPVQIVEQVRAAASVGLSSAWLLQVLSFDALTALAVAGREVPGIGLGTAVVPTFPRHPLALASQALTTQAAIGNRLTLGIGLSHRSIIEGNFGIPFDRPARHMREYLSVLAPALRGETVDHQGETLAASATLTVAGATPPSLVVAALGPAMLRLAGELTDGTVTVFTGPNTLAGHIVPGITRAAAAAGRAAPRVVVGVRVCVTADAAARQAELAAQHSAMGDTPPSYRAVLDREGAAGPADVAIVGDESTVEREIRRYADAGATEFLASPFGTGEEQARTLELVAALGQPG</sequence>
<comment type="caution">
    <text evidence="3">The sequence shown here is derived from an EMBL/GenBank/DDBJ whole genome shotgun (WGS) entry which is preliminary data.</text>
</comment>
<dbReference type="PANTHER" id="PTHR43244">
    <property type="match status" value="1"/>
</dbReference>
<dbReference type="PANTHER" id="PTHR43244:SF1">
    <property type="entry name" value="5,10-METHYLENETETRAHYDROMETHANOPTERIN REDUCTASE"/>
    <property type="match status" value="1"/>
</dbReference>
<evidence type="ECO:0000259" key="2">
    <source>
        <dbReference type="Pfam" id="PF00296"/>
    </source>
</evidence>
<accession>A0AAE3GFZ4</accession>
<dbReference type="Pfam" id="PF00296">
    <property type="entry name" value="Bac_luciferase"/>
    <property type="match status" value="1"/>
</dbReference>
<dbReference type="SUPFAM" id="SSF51679">
    <property type="entry name" value="Bacterial luciferase-like"/>
    <property type="match status" value="1"/>
</dbReference>
<dbReference type="InterPro" id="IPR019910">
    <property type="entry name" value="Lucif-like_OxRdtase_MSMEG_4879"/>
</dbReference>
<organism evidence="3 4">
    <name type="scientific">Goodfellowiella coeruleoviolacea</name>
    <dbReference type="NCBI Taxonomy" id="334858"/>
    <lineage>
        <taxon>Bacteria</taxon>
        <taxon>Bacillati</taxon>
        <taxon>Actinomycetota</taxon>
        <taxon>Actinomycetes</taxon>
        <taxon>Pseudonocardiales</taxon>
        <taxon>Pseudonocardiaceae</taxon>
        <taxon>Goodfellowiella</taxon>
    </lineage>
</organism>
<evidence type="ECO:0000313" key="3">
    <source>
        <dbReference type="EMBL" id="MCP2165448.1"/>
    </source>
</evidence>
<keyword evidence="1" id="KW-0560">Oxidoreductase</keyword>
<keyword evidence="4" id="KW-1185">Reference proteome</keyword>
<dbReference type="Gene3D" id="3.20.20.30">
    <property type="entry name" value="Luciferase-like domain"/>
    <property type="match status" value="1"/>
</dbReference>
<proteinExistence type="predicted"/>
<name>A0AAE3GFZ4_9PSEU</name>
<dbReference type="InterPro" id="IPR011251">
    <property type="entry name" value="Luciferase-like_dom"/>
</dbReference>